<evidence type="ECO:0000259" key="4">
    <source>
        <dbReference type="PROSITE" id="PS01124"/>
    </source>
</evidence>
<gene>
    <name evidence="5" type="ORF">C7R92_09065</name>
</gene>
<dbReference type="InterPro" id="IPR018062">
    <property type="entry name" value="HTH_AraC-typ_CS"/>
</dbReference>
<evidence type="ECO:0000256" key="3">
    <source>
        <dbReference type="ARBA" id="ARBA00023163"/>
    </source>
</evidence>
<dbReference type="PANTHER" id="PTHR43280">
    <property type="entry name" value="ARAC-FAMILY TRANSCRIPTIONAL REGULATOR"/>
    <property type="match status" value="1"/>
</dbReference>
<evidence type="ECO:0000313" key="6">
    <source>
        <dbReference type="Proteomes" id="UP000241645"/>
    </source>
</evidence>
<dbReference type="InterPro" id="IPR054015">
    <property type="entry name" value="ExsA-like_N"/>
</dbReference>
<dbReference type="EMBL" id="PXZO01000011">
    <property type="protein sequence ID" value="PSK12141.1"/>
    <property type="molecule type" value="Genomic_DNA"/>
</dbReference>
<dbReference type="Pfam" id="PF12833">
    <property type="entry name" value="HTH_18"/>
    <property type="match status" value="1"/>
</dbReference>
<keyword evidence="1" id="KW-0805">Transcription regulation</keyword>
<dbReference type="InterPro" id="IPR018060">
    <property type="entry name" value="HTH_AraC"/>
</dbReference>
<dbReference type="SUPFAM" id="SSF46689">
    <property type="entry name" value="Homeodomain-like"/>
    <property type="match status" value="2"/>
</dbReference>
<evidence type="ECO:0000313" key="5">
    <source>
        <dbReference type="EMBL" id="PSK12141.1"/>
    </source>
</evidence>
<feature type="domain" description="HTH araC/xylS-type" evidence="4">
    <location>
        <begin position="194"/>
        <end position="292"/>
    </location>
</feature>
<evidence type="ECO:0000256" key="2">
    <source>
        <dbReference type="ARBA" id="ARBA00023125"/>
    </source>
</evidence>
<keyword evidence="2" id="KW-0238">DNA-binding</keyword>
<keyword evidence="3" id="KW-0804">Transcription</keyword>
<evidence type="ECO:0000256" key="1">
    <source>
        <dbReference type="ARBA" id="ARBA00023015"/>
    </source>
</evidence>
<dbReference type="Proteomes" id="UP000241645">
    <property type="component" value="Unassembled WGS sequence"/>
</dbReference>
<proteinExistence type="predicted"/>
<protein>
    <submittedName>
        <fullName evidence="5">AraC family transcriptional regulator</fullName>
    </submittedName>
</protein>
<comment type="caution">
    <text evidence="5">The sequence shown here is derived from an EMBL/GenBank/DDBJ whole genome shotgun (WGS) entry which is preliminary data.</text>
</comment>
<dbReference type="PROSITE" id="PS00041">
    <property type="entry name" value="HTH_ARAC_FAMILY_1"/>
    <property type="match status" value="1"/>
</dbReference>
<organism evidence="5 6">
    <name type="scientific">Brevibacillus porteri</name>
    <dbReference type="NCBI Taxonomy" id="2126350"/>
    <lineage>
        <taxon>Bacteria</taxon>
        <taxon>Bacillati</taxon>
        <taxon>Bacillota</taxon>
        <taxon>Bacilli</taxon>
        <taxon>Bacillales</taxon>
        <taxon>Paenibacillaceae</taxon>
        <taxon>Brevibacillus</taxon>
    </lineage>
</organism>
<keyword evidence="6" id="KW-1185">Reference proteome</keyword>
<dbReference type="PANTHER" id="PTHR43280:SF2">
    <property type="entry name" value="HTH-TYPE TRANSCRIPTIONAL REGULATOR EXSA"/>
    <property type="match status" value="1"/>
</dbReference>
<dbReference type="SMART" id="SM00342">
    <property type="entry name" value="HTH_ARAC"/>
    <property type="match status" value="1"/>
</dbReference>
<dbReference type="InterPro" id="IPR020449">
    <property type="entry name" value="Tscrpt_reg_AraC-type_HTH"/>
</dbReference>
<accession>A0ABX5FST7</accession>
<dbReference type="PRINTS" id="PR00032">
    <property type="entry name" value="HTHARAC"/>
</dbReference>
<dbReference type="Gene3D" id="1.10.10.60">
    <property type="entry name" value="Homeodomain-like"/>
    <property type="match status" value="1"/>
</dbReference>
<dbReference type="InterPro" id="IPR009057">
    <property type="entry name" value="Homeodomain-like_sf"/>
</dbReference>
<reference evidence="5 6" key="1">
    <citation type="submission" date="2018-03" db="EMBL/GenBank/DDBJ databases">
        <title>Brevisbacillus phylogenomics.</title>
        <authorList>
            <person name="Dunlap C."/>
        </authorList>
    </citation>
    <scope>NUCLEOTIDE SEQUENCE [LARGE SCALE GENOMIC DNA]</scope>
    <source>
        <strain evidence="5 6">NRRL B-41110</strain>
    </source>
</reference>
<dbReference type="Pfam" id="PF22200">
    <property type="entry name" value="ExsA_N"/>
    <property type="match status" value="1"/>
</dbReference>
<name>A0ABX5FST7_9BACL</name>
<sequence length="299" mass="33950">MSVGTTRIIKAPQGLTKTEFKIGSLKMKGISVIDFCFDAEATKGTMFLKDHLLLIVLQGVYTIRYGDQVHKVRSNEMMFLQKSIAIEFEKSGELDSGDGLNGLMFFLKEEILDDFIKLGDIKPTYPESPVPVSVNPVNTCILEYVESLEPYFDNPDEIVEGLVKVKVMELLFHVIDANEQISSQLLQPKRKEWNNIDKVVEENLMNPVSLHDLAYLSGRSLSTFKRDFQVMYNTSPIKWIRNRRLDKAKELLTNTSLSVTDVCFSTGFENAAHFSKVFKDRFGFPPSELKKGSGLKRTM</sequence>
<dbReference type="PROSITE" id="PS01124">
    <property type="entry name" value="HTH_ARAC_FAMILY_2"/>
    <property type="match status" value="1"/>
</dbReference>